<dbReference type="InterPro" id="IPR000192">
    <property type="entry name" value="Aminotrans_V_dom"/>
</dbReference>
<evidence type="ECO:0000313" key="5">
    <source>
        <dbReference type="Proteomes" id="UP000278031"/>
    </source>
</evidence>
<dbReference type="Gene3D" id="3.90.1150.10">
    <property type="entry name" value="Aspartate Aminotransferase, domain 1"/>
    <property type="match status" value="1"/>
</dbReference>
<dbReference type="EMBL" id="QMWP01000065">
    <property type="protein sequence ID" value="RLG70378.1"/>
    <property type="molecule type" value="Genomic_DNA"/>
</dbReference>
<organism evidence="4 5">
    <name type="scientific">Candidatus Iainarchaeum sp</name>
    <dbReference type="NCBI Taxonomy" id="3101447"/>
    <lineage>
        <taxon>Archaea</taxon>
        <taxon>Candidatus Iainarchaeota</taxon>
        <taxon>Candidatus Iainarchaeia</taxon>
        <taxon>Candidatus Iainarchaeales</taxon>
        <taxon>Candidatus Iainarchaeaceae</taxon>
        <taxon>Candidatus Iainarchaeum</taxon>
    </lineage>
</organism>
<dbReference type="Proteomes" id="UP000278031">
    <property type="component" value="Unassembled WGS sequence"/>
</dbReference>
<dbReference type="SUPFAM" id="SSF53383">
    <property type="entry name" value="PLP-dependent transferases"/>
    <property type="match status" value="1"/>
</dbReference>
<evidence type="ECO:0000259" key="3">
    <source>
        <dbReference type="Pfam" id="PF00266"/>
    </source>
</evidence>
<gene>
    <name evidence="4" type="ORF">DRO04_01960</name>
</gene>
<protein>
    <submittedName>
        <fullName evidence="4">Cysteine desulfurase NifS</fullName>
    </submittedName>
</protein>
<evidence type="ECO:0000256" key="2">
    <source>
        <dbReference type="ARBA" id="ARBA00006490"/>
    </source>
</evidence>
<dbReference type="InterPro" id="IPR015422">
    <property type="entry name" value="PyrdxlP-dep_Trfase_small"/>
</dbReference>
<comment type="caution">
    <text evidence="4">The sequence shown here is derived from an EMBL/GenBank/DDBJ whole genome shotgun (WGS) entry which is preliminary data.</text>
</comment>
<name>A0A497JGY0_9ARCH</name>
<accession>A0A497JGY0</accession>
<evidence type="ECO:0000256" key="1">
    <source>
        <dbReference type="ARBA" id="ARBA00001933"/>
    </source>
</evidence>
<dbReference type="AlphaFoldDB" id="A0A497JGY0"/>
<dbReference type="InterPro" id="IPR015424">
    <property type="entry name" value="PyrdxlP-dep_Trfase"/>
</dbReference>
<comment type="cofactor">
    <cofactor evidence="1">
        <name>pyridoxal 5'-phosphate</name>
        <dbReference type="ChEBI" id="CHEBI:597326"/>
    </cofactor>
</comment>
<dbReference type="InterPro" id="IPR015421">
    <property type="entry name" value="PyrdxlP-dep_Trfase_major"/>
</dbReference>
<sequence>MQGGFCMKVYLDNAATTKLDSRVLEEMMPFLTEKYGNASSIHSLGREAREAVENARKKIAKKLRCKAEEIIFTSGGTEANNFALKGVAFANRDRGKHIIVSKIEHPCVLETAKWLQKNGFEVEYVGVDEFGIVKLEELQQKIRKDTILVSVMHANNEIGTIQPIKEIGKLCKEVGAYFHTDACQSFTKEDIDVKKLDVDLITVNAHKIHGPKGVGGLF</sequence>
<feature type="non-terminal residue" evidence="4">
    <location>
        <position position="218"/>
    </location>
</feature>
<comment type="similarity">
    <text evidence="2">Belongs to the class-V pyridoxal-phosphate-dependent aminotransferase family. NifS/IscS subfamily.</text>
</comment>
<dbReference type="PANTHER" id="PTHR11601">
    <property type="entry name" value="CYSTEINE DESULFURYLASE FAMILY MEMBER"/>
    <property type="match status" value="1"/>
</dbReference>
<dbReference type="PANTHER" id="PTHR11601:SF34">
    <property type="entry name" value="CYSTEINE DESULFURASE"/>
    <property type="match status" value="1"/>
</dbReference>
<dbReference type="Pfam" id="PF00266">
    <property type="entry name" value="Aminotran_5"/>
    <property type="match status" value="1"/>
</dbReference>
<dbReference type="Gene3D" id="3.40.640.10">
    <property type="entry name" value="Type I PLP-dependent aspartate aminotransferase-like (Major domain)"/>
    <property type="match status" value="1"/>
</dbReference>
<evidence type="ECO:0000313" key="4">
    <source>
        <dbReference type="EMBL" id="RLG70378.1"/>
    </source>
</evidence>
<proteinExistence type="inferred from homology"/>
<reference evidence="4 5" key="1">
    <citation type="submission" date="2018-06" db="EMBL/GenBank/DDBJ databases">
        <title>Extensive metabolic versatility and redundancy in microbially diverse, dynamic hydrothermal sediments.</title>
        <authorList>
            <person name="Dombrowski N."/>
            <person name="Teske A."/>
            <person name="Baker B.J."/>
        </authorList>
    </citation>
    <scope>NUCLEOTIDE SEQUENCE [LARGE SCALE GENOMIC DNA]</scope>
    <source>
        <strain evidence="4">B51_G17</strain>
    </source>
</reference>
<feature type="domain" description="Aminotransferase class V" evidence="3">
    <location>
        <begin position="9"/>
        <end position="217"/>
    </location>
</feature>